<dbReference type="SUPFAM" id="SSF47616">
    <property type="entry name" value="GST C-terminal domain-like"/>
    <property type="match status" value="1"/>
</dbReference>
<dbReference type="OrthoDB" id="5958450at2"/>
<dbReference type="RefSeq" id="WP_106893830.1">
    <property type="nucleotide sequence ID" value="NZ_CP027860.1"/>
</dbReference>
<dbReference type="PROSITE" id="PS50405">
    <property type="entry name" value="GST_CTER"/>
    <property type="match status" value="1"/>
</dbReference>
<sequence length="207" mass="23882">MIRILGRIRSINVRKVLWTADELGLVYTHEAWGEGGLRLDSESFTKLNPNRLVPVLVDGDFVLWESHAICRHLVRQYDAGVLNNDNLRAAAWVDQWLDWQQSTLNPAWRDAFLGLVRQHPAHRSPALIHASVQLWSETMQILEQTLSDGRRFLVGDRFSIADISVGLSIHRWLQTPIPREPLPFVLAYYEALKRRQKARPYLCVELA</sequence>
<evidence type="ECO:0000313" key="5">
    <source>
        <dbReference type="EMBL" id="AVP99911.1"/>
    </source>
</evidence>
<dbReference type="Gene3D" id="3.40.30.10">
    <property type="entry name" value="Glutaredoxin"/>
    <property type="match status" value="1"/>
</dbReference>
<organism evidence="5 6">
    <name type="scientific">Ahniella affigens</name>
    <dbReference type="NCBI Taxonomy" id="2021234"/>
    <lineage>
        <taxon>Bacteria</taxon>
        <taxon>Pseudomonadati</taxon>
        <taxon>Pseudomonadota</taxon>
        <taxon>Gammaproteobacteria</taxon>
        <taxon>Lysobacterales</taxon>
        <taxon>Rhodanobacteraceae</taxon>
        <taxon>Ahniella</taxon>
    </lineage>
</organism>
<protein>
    <submittedName>
        <fullName evidence="5">Glutathione S-transferase</fullName>
    </submittedName>
</protein>
<dbReference type="AlphaFoldDB" id="A0A2P1PYJ1"/>
<dbReference type="FunFam" id="3.40.30.10:FF:000039">
    <property type="entry name" value="Glutathione S-transferase domain"/>
    <property type="match status" value="1"/>
</dbReference>
<dbReference type="Pfam" id="PF13409">
    <property type="entry name" value="GST_N_2"/>
    <property type="match status" value="1"/>
</dbReference>
<dbReference type="EMBL" id="CP027860">
    <property type="protein sequence ID" value="AVP99911.1"/>
    <property type="molecule type" value="Genomic_DNA"/>
</dbReference>
<evidence type="ECO:0000256" key="2">
    <source>
        <dbReference type="ARBA" id="ARBA00022679"/>
    </source>
</evidence>
<dbReference type="InterPro" id="IPR040079">
    <property type="entry name" value="Glutathione_S-Trfase"/>
</dbReference>
<evidence type="ECO:0000259" key="4">
    <source>
        <dbReference type="PROSITE" id="PS50405"/>
    </source>
</evidence>
<dbReference type="SFLD" id="SFLDS00019">
    <property type="entry name" value="Glutathione_Transferase_(cytos"/>
    <property type="match status" value="1"/>
</dbReference>
<dbReference type="SUPFAM" id="SSF52833">
    <property type="entry name" value="Thioredoxin-like"/>
    <property type="match status" value="1"/>
</dbReference>
<dbReference type="InterPro" id="IPR010987">
    <property type="entry name" value="Glutathione-S-Trfase_C-like"/>
</dbReference>
<dbReference type="InterPro" id="IPR036282">
    <property type="entry name" value="Glutathione-S-Trfase_C_sf"/>
</dbReference>
<evidence type="ECO:0000256" key="1">
    <source>
        <dbReference type="ARBA" id="ARBA00007409"/>
    </source>
</evidence>
<keyword evidence="2 5" id="KW-0808">Transferase</keyword>
<dbReference type="Pfam" id="PF13410">
    <property type="entry name" value="GST_C_2"/>
    <property type="match status" value="1"/>
</dbReference>
<comment type="similarity">
    <text evidence="1">Belongs to the GST superfamily.</text>
</comment>
<proteinExistence type="inferred from homology"/>
<dbReference type="InterPro" id="IPR036249">
    <property type="entry name" value="Thioredoxin-like_sf"/>
</dbReference>
<dbReference type="KEGG" id="xba:C7S18_23245"/>
<dbReference type="InterPro" id="IPR004045">
    <property type="entry name" value="Glutathione_S-Trfase_N"/>
</dbReference>
<dbReference type="PROSITE" id="PS50404">
    <property type="entry name" value="GST_NTER"/>
    <property type="match status" value="1"/>
</dbReference>
<name>A0A2P1PYJ1_9GAMM</name>
<dbReference type="SFLD" id="SFLDG00358">
    <property type="entry name" value="Main_(cytGST)"/>
    <property type="match status" value="1"/>
</dbReference>
<dbReference type="Proteomes" id="UP000241074">
    <property type="component" value="Chromosome"/>
</dbReference>
<accession>A0A2P1PYJ1</accession>
<feature type="domain" description="GST C-terminal" evidence="4">
    <location>
        <begin position="86"/>
        <end position="207"/>
    </location>
</feature>
<dbReference type="SFLD" id="SFLDG01150">
    <property type="entry name" value="Main.1:_Beta-like"/>
    <property type="match status" value="1"/>
</dbReference>
<evidence type="ECO:0000313" key="6">
    <source>
        <dbReference type="Proteomes" id="UP000241074"/>
    </source>
</evidence>
<dbReference type="Gene3D" id="1.20.1050.10">
    <property type="match status" value="1"/>
</dbReference>
<reference evidence="5 6" key="1">
    <citation type="submission" date="2018-03" db="EMBL/GenBank/DDBJ databases">
        <title>Ahniella affigens gen. nov., sp. nov., a gammaproteobacterium isolated from sandy soil near a stream.</title>
        <authorList>
            <person name="Ko Y."/>
            <person name="Kim J.-H."/>
        </authorList>
    </citation>
    <scope>NUCLEOTIDE SEQUENCE [LARGE SCALE GENOMIC DNA]</scope>
    <source>
        <strain evidence="5 6">D13</strain>
    </source>
</reference>
<dbReference type="GO" id="GO:0016740">
    <property type="term" value="F:transferase activity"/>
    <property type="evidence" value="ECO:0007669"/>
    <property type="project" value="UniProtKB-KW"/>
</dbReference>
<evidence type="ECO:0000259" key="3">
    <source>
        <dbReference type="PROSITE" id="PS50404"/>
    </source>
</evidence>
<keyword evidence="6" id="KW-1185">Reference proteome</keyword>
<reference evidence="5 6" key="2">
    <citation type="submission" date="2018-03" db="EMBL/GenBank/DDBJ databases">
        <authorList>
            <person name="Keele B.F."/>
        </authorList>
    </citation>
    <scope>NUCLEOTIDE SEQUENCE [LARGE SCALE GENOMIC DNA]</scope>
    <source>
        <strain evidence="5 6">D13</strain>
    </source>
</reference>
<gene>
    <name evidence="5" type="ORF">C7S18_23245</name>
</gene>
<dbReference type="PANTHER" id="PTHR44051">
    <property type="entry name" value="GLUTATHIONE S-TRANSFERASE-RELATED"/>
    <property type="match status" value="1"/>
</dbReference>
<dbReference type="PANTHER" id="PTHR44051:SF19">
    <property type="entry name" value="DISULFIDE-BOND OXIDOREDUCTASE YFCG"/>
    <property type="match status" value="1"/>
</dbReference>
<feature type="domain" description="GST N-terminal" evidence="3">
    <location>
        <begin position="1"/>
        <end position="81"/>
    </location>
</feature>